<evidence type="ECO:0000256" key="1">
    <source>
        <dbReference type="SAM" id="SignalP"/>
    </source>
</evidence>
<keyword evidence="1" id="KW-0732">Signal</keyword>
<dbReference type="AlphaFoldDB" id="A0AA49GNL6"/>
<feature type="signal peptide" evidence="1">
    <location>
        <begin position="1"/>
        <end position="22"/>
    </location>
</feature>
<accession>A0AA49GNL6</accession>
<sequence>MKVLKFTLAIIFLATVSSCSYKTCPTYSKVEAPTDLVVSTQQSADHVLTR</sequence>
<proteinExistence type="predicted"/>
<name>A0AA49GNL6_9BACT</name>
<evidence type="ECO:0000313" key="2">
    <source>
        <dbReference type="EMBL" id="WKN38165.1"/>
    </source>
</evidence>
<evidence type="ECO:0008006" key="3">
    <source>
        <dbReference type="Google" id="ProtNLM"/>
    </source>
</evidence>
<protein>
    <recommendedName>
        <fullName evidence="3">Lipoprotein</fullName>
    </recommendedName>
</protein>
<reference evidence="2" key="2">
    <citation type="journal article" date="2024" name="Antonie Van Leeuwenhoek">
        <title>Roseihalotalea indica gen. nov., sp. nov., a halophilic Bacteroidetes from mesopelagic Southwest Indian Ocean with higher carbohydrate metabolic potential.</title>
        <authorList>
            <person name="Chen B."/>
            <person name="Zhang M."/>
            <person name="Lin D."/>
            <person name="Ye J."/>
            <person name="Tang K."/>
        </authorList>
    </citation>
    <scope>NUCLEOTIDE SEQUENCE</scope>
    <source>
        <strain evidence="2">TK19036</strain>
    </source>
</reference>
<organism evidence="2">
    <name type="scientific">Roseihalotalea indica</name>
    <dbReference type="NCBI Taxonomy" id="2867963"/>
    <lineage>
        <taxon>Bacteria</taxon>
        <taxon>Pseudomonadati</taxon>
        <taxon>Bacteroidota</taxon>
        <taxon>Cytophagia</taxon>
        <taxon>Cytophagales</taxon>
        <taxon>Catalimonadaceae</taxon>
        <taxon>Roseihalotalea</taxon>
    </lineage>
</organism>
<reference evidence="2" key="1">
    <citation type="journal article" date="2023" name="Comput. Struct. Biotechnol. J.">
        <title>Discovery of a novel marine Bacteroidetes with a rich repertoire of carbohydrate-active enzymes.</title>
        <authorList>
            <person name="Chen B."/>
            <person name="Liu G."/>
            <person name="Chen Q."/>
            <person name="Wang H."/>
            <person name="Liu L."/>
            <person name="Tang K."/>
        </authorList>
    </citation>
    <scope>NUCLEOTIDE SEQUENCE</scope>
    <source>
        <strain evidence="2">TK19036</strain>
    </source>
</reference>
<dbReference type="PROSITE" id="PS51257">
    <property type="entry name" value="PROKAR_LIPOPROTEIN"/>
    <property type="match status" value="1"/>
</dbReference>
<dbReference type="EMBL" id="CP120682">
    <property type="protein sequence ID" value="WKN38165.1"/>
    <property type="molecule type" value="Genomic_DNA"/>
</dbReference>
<gene>
    <name evidence="2" type="ORF">K4G66_05560</name>
</gene>
<feature type="chain" id="PRO_5041366873" description="Lipoprotein" evidence="1">
    <location>
        <begin position="23"/>
        <end position="50"/>
    </location>
</feature>